<dbReference type="InterPro" id="IPR052929">
    <property type="entry name" value="RNase_H-like_EbsB-rel"/>
</dbReference>
<dbReference type="PANTHER" id="PTHR47074:SF11">
    <property type="entry name" value="REVERSE TRANSCRIPTASE-LIKE PROTEIN"/>
    <property type="match status" value="1"/>
</dbReference>
<protein>
    <recommendedName>
        <fullName evidence="1">RNase H type-1 domain-containing protein</fullName>
    </recommendedName>
</protein>
<dbReference type="Gene3D" id="3.30.420.10">
    <property type="entry name" value="Ribonuclease H-like superfamily/Ribonuclease H"/>
    <property type="match status" value="1"/>
</dbReference>
<dbReference type="InterPro" id="IPR036397">
    <property type="entry name" value="RNaseH_sf"/>
</dbReference>
<dbReference type="Pfam" id="PF13456">
    <property type="entry name" value="RVT_3"/>
    <property type="match status" value="1"/>
</dbReference>
<comment type="caution">
    <text evidence="2">The sequence shown here is derived from an EMBL/GenBank/DDBJ whole genome shotgun (WGS) entry which is preliminary data.</text>
</comment>
<accession>A0A7J6WJU8</accession>
<dbReference type="CDD" id="cd06222">
    <property type="entry name" value="RNase_H_like"/>
    <property type="match status" value="1"/>
</dbReference>
<dbReference type="Proteomes" id="UP000554482">
    <property type="component" value="Unassembled WGS sequence"/>
</dbReference>
<evidence type="ECO:0000313" key="2">
    <source>
        <dbReference type="EMBL" id="KAF5196735.1"/>
    </source>
</evidence>
<dbReference type="EMBL" id="JABWDY010015575">
    <property type="protein sequence ID" value="KAF5196735.1"/>
    <property type="molecule type" value="Genomic_DNA"/>
</dbReference>
<dbReference type="OrthoDB" id="1752183at2759"/>
<organism evidence="2 3">
    <name type="scientific">Thalictrum thalictroides</name>
    <name type="common">Rue-anemone</name>
    <name type="synonym">Anemone thalictroides</name>
    <dbReference type="NCBI Taxonomy" id="46969"/>
    <lineage>
        <taxon>Eukaryota</taxon>
        <taxon>Viridiplantae</taxon>
        <taxon>Streptophyta</taxon>
        <taxon>Embryophyta</taxon>
        <taxon>Tracheophyta</taxon>
        <taxon>Spermatophyta</taxon>
        <taxon>Magnoliopsida</taxon>
        <taxon>Ranunculales</taxon>
        <taxon>Ranunculaceae</taxon>
        <taxon>Thalictroideae</taxon>
        <taxon>Thalictrum</taxon>
    </lineage>
</organism>
<feature type="domain" description="RNase H type-1" evidence="1">
    <location>
        <begin position="90"/>
        <end position="211"/>
    </location>
</feature>
<gene>
    <name evidence="2" type="ORF">FRX31_013668</name>
</gene>
<keyword evidence="3" id="KW-1185">Reference proteome</keyword>
<reference evidence="2 3" key="1">
    <citation type="submission" date="2020-06" db="EMBL/GenBank/DDBJ databases">
        <title>Transcriptomic and genomic resources for Thalictrum thalictroides and T. hernandezii: Facilitating candidate gene discovery in an emerging model plant lineage.</title>
        <authorList>
            <person name="Arias T."/>
            <person name="Riano-Pachon D.M."/>
            <person name="Di Stilio V.S."/>
        </authorList>
    </citation>
    <scope>NUCLEOTIDE SEQUENCE [LARGE SCALE GENOMIC DNA]</scope>
    <source>
        <strain evidence="3">cv. WT478/WT964</strain>
        <tissue evidence="2">Leaves</tissue>
    </source>
</reference>
<dbReference type="PANTHER" id="PTHR47074">
    <property type="entry name" value="BNAC02G40300D PROTEIN"/>
    <property type="match status" value="1"/>
</dbReference>
<evidence type="ECO:0000313" key="3">
    <source>
        <dbReference type="Proteomes" id="UP000554482"/>
    </source>
</evidence>
<dbReference type="SUPFAM" id="SSF53098">
    <property type="entry name" value="Ribonuclease H-like"/>
    <property type="match status" value="1"/>
</dbReference>
<name>A0A7J6WJU8_THATH</name>
<evidence type="ECO:0000259" key="1">
    <source>
        <dbReference type="Pfam" id="PF13456"/>
    </source>
</evidence>
<dbReference type="GO" id="GO:0004523">
    <property type="term" value="F:RNA-DNA hybrid ribonuclease activity"/>
    <property type="evidence" value="ECO:0007669"/>
    <property type="project" value="InterPro"/>
</dbReference>
<proteinExistence type="predicted"/>
<dbReference type="GO" id="GO:0003676">
    <property type="term" value="F:nucleic acid binding"/>
    <property type="evidence" value="ECO:0007669"/>
    <property type="project" value="InterPro"/>
</dbReference>
<dbReference type="AlphaFoldDB" id="A0A7J6WJU8"/>
<dbReference type="InterPro" id="IPR012337">
    <property type="entry name" value="RNaseH-like_sf"/>
</dbReference>
<sequence>MWFHPPQNWPIELEKWSSFCVIASWEIWKSRCQRTFQNLYVSPARIASFIDITLGRLQKLVSPNSLIQKQLSIYPTIWIPPKKNVIKINVDISFRSAGTAIGFGFVFRDSMGTFLLAGSKAGHAGTAEQAECWGIYEALQQGLKYKLRNIQIESDNKAAVDYLLGKQANLSWTSTNILDNAKNLVHMFSSVNFCFCYRSGNAIAHMLAARADLDSTFMCVFVKPPDWLLNQLKLDILFCNLQYC</sequence>
<dbReference type="InterPro" id="IPR002156">
    <property type="entry name" value="RNaseH_domain"/>
</dbReference>
<dbReference type="InterPro" id="IPR044730">
    <property type="entry name" value="RNase_H-like_dom_plant"/>
</dbReference>